<evidence type="ECO:0000313" key="2">
    <source>
        <dbReference type="EMBL" id="TVU06647.1"/>
    </source>
</evidence>
<feature type="transmembrane region" description="Helical" evidence="1">
    <location>
        <begin position="46"/>
        <end position="69"/>
    </location>
</feature>
<comment type="caution">
    <text evidence="2">The sequence shown here is derived from an EMBL/GenBank/DDBJ whole genome shotgun (WGS) entry which is preliminary data.</text>
</comment>
<keyword evidence="1" id="KW-0472">Membrane</keyword>
<dbReference type="Proteomes" id="UP000324897">
    <property type="component" value="Unassembled WGS sequence"/>
</dbReference>
<dbReference type="Gramene" id="TVU06647">
    <property type="protein sequence ID" value="TVU06647"/>
    <property type="gene ID" value="EJB05_49871"/>
</dbReference>
<keyword evidence="1" id="KW-1133">Transmembrane helix</keyword>
<evidence type="ECO:0000313" key="3">
    <source>
        <dbReference type="Proteomes" id="UP000324897"/>
    </source>
</evidence>
<accession>A0A5J9T5Z0</accession>
<organism evidence="2 3">
    <name type="scientific">Eragrostis curvula</name>
    <name type="common">weeping love grass</name>
    <dbReference type="NCBI Taxonomy" id="38414"/>
    <lineage>
        <taxon>Eukaryota</taxon>
        <taxon>Viridiplantae</taxon>
        <taxon>Streptophyta</taxon>
        <taxon>Embryophyta</taxon>
        <taxon>Tracheophyta</taxon>
        <taxon>Spermatophyta</taxon>
        <taxon>Magnoliopsida</taxon>
        <taxon>Liliopsida</taxon>
        <taxon>Poales</taxon>
        <taxon>Poaceae</taxon>
        <taxon>PACMAD clade</taxon>
        <taxon>Chloridoideae</taxon>
        <taxon>Eragrostideae</taxon>
        <taxon>Eragrostidinae</taxon>
        <taxon>Eragrostis</taxon>
    </lineage>
</organism>
<reference evidence="2 3" key="1">
    <citation type="journal article" date="2019" name="Sci. Rep.">
        <title>A high-quality genome of Eragrostis curvula grass provides insights into Poaceae evolution and supports new strategies to enhance forage quality.</title>
        <authorList>
            <person name="Carballo J."/>
            <person name="Santos B.A.C.M."/>
            <person name="Zappacosta D."/>
            <person name="Garbus I."/>
            <person name="Selva J.P."/>
            <person name="Gallo C.A."/>
            <person name="Diaz A."/>
            <person name="Albertini E."/>
            <person name="Caccamo M."/>
            <person name="Echenique V."/>
        </authorList>
    </citation>
    <scope>NUCLEOTIDE SEQUENCE [LARGE SCALE GENOMIC DNA]</scope>
    <source>
        <strain evidence="3">cv. Victoria</strain>
        <tissue evidence="2">Leaf</tissue>
    </source>
</reference>
<proteinExistence type="predicted"/>
<sequence length="75" mass="8040">MVVLLHRPPSNLRTVDSCTGTDLHAMMSFDAPNHVVISIRGTCASLGMAIGSFLFDSTFAALLGFIYIYSGSSTR</sequence>
<keyword evidence="3" id="KW-1185">Reference proteome</keyword>
<keyword evidence="1" id="KW-0812">Transmembrane</keyword>
<protein>
    <submittedName>
        <fullName evidence="2">Uncharacterized protein</fullName>
    </submittedName>
</protein>
<dbReference type="EMBL" id="RWGY01000051">
    <property type="protein sequence ID" value="TVU06647.1"/>
    <property type="molecule type" value="Genomic_DNA"/>
</dbReference>
<dbReference type="AlphaFoldDB" id="A0A5J9T5Z0"/>
<evidence type="ECO:0000256" key="1">
    <source>
        <dbReference type="SAM" id="Phobius"/>
    </source>
</evidence>
<name>A0A5J9T5Z0_9POAL</name>
<gene>
    <name evidence="2" type="ORF">EJB05_49871</name>
</gene>